<sequence>MWTDHIEEKINSGQPLRQDDLQYLLYRAKEADRLAMKYENTGAMFARGNLIGRIRGFEEEVHKALKATSEPYTEFVLDHALDKYSLKLDHS</sequence>
<proteinExistence type="predicted"/>
<dbReference type="Proteomes" id="UP000242310">
    <property type="component" value="Unassembled WGS sequence"/>
</dbReference>
<dbReference type="AlphaFoldDB" id="A0A2P8H6B1"/>
<evidence type="ECO:0000313" key="1">
    <source>
        <dbReference type="EMBL" id="PSL41739.1"/>
    </source>
</evidence>
<reference evidence="1" key="1">
    <citation type="submission" date="2018-03" db="EMBL/GenBank/DDBJ databases">
        <title>Genomic Encyclopedia of Type Strains, Phase III (KMG-III): the genomes of soil and plant-associated and newly described type strains.</title>
        <authorList>
            <person name="Whitman W."/>
        </authorList>
    </citation>
    <scope>NUCLEOTIDE SEQUENCE [LARGE SCALE GENOMIC DNA]</scope>
    <source>
        <strain evidence="1">CGMCC 1.07653</strain>
    </source>
</reference>
<comment type="caution">
    <text evidence="1">The sequence shown here is derived from an EMBL/GenBank/DDBJ whole genome shotgun (WGS) entry which is preliminary data.</text>
</comment>
<protein>
    <submittedName>
        <fullName evidence="1">Uncharacterized protein</fullName>
    </submittedName>
</protein>
<evidence type="ECO:0000313" key="2">
    <source>
        <dbReference type="Proteomes" id="UP000242310"/>
    </source>
</evidence>
<gene>
    <name evidence="1" type="ORF">B0H94_11852</name>
</gene>
<dbReference type="EMBL" id="PYAV01000018">
    <property type="protein sequence ID" value="PSL41739.1"/>
    <property type="molecule type" value="Genomic_DNA"/>
</dbReference>
<dbReference type="RefSeq" id="WP_106589910.1">
    <property type="nucleotide sequence ID" value="NZ_PYAV01000018.1"/>
</dbReference>
<keyword evidence="2" id="KW-1185">Reference proteome</keyword>
<organism evidence="1 2">
    <name type="scientific">Salsuginibacillus halophilus</name>
    <dbReference type="NCBI Taxonomy" id="517424"/>
    <lineage>
        <taxon>Bacteria</taxon>
        <taxon>Bacillati</taxon>
        <taxon>Bacillota</taxon>
        <taxon>Bacilli</taxon>
        <taxon>Bacillales</taxon>
        <taxon>Bacillaceae</taxon>
        <taxon>Salsuginibacillus</taxon>
    </lineage>
</organism>
<accession>A0A2P8H6B1</accession>
<name>A0A2P8H6B1_9BACI</name>